<proteinExistence type="predicted"/>
<sequence length="223" mass="25034">MGTTGHFVPPTLIFARKNFKNELLDGAPLGTLGLVQENGWMTGPLFLKWLQHFSKYVKPSAEDKVLLIVDDHASHKNLKVLEYAKSHRIILVSLPSHCTRTHRLQPLDVSFFGPLKIFYDQEISKWLREHPGRVVTQYQISSLLAVAYGEAATVKSATNGFEKCGLFPVNPDIFEEHEFAPSDTTNRPNNSVARDEDGLSQSQRSTENPEDPNSLTPERVPVI</sequence>
<feature type="domain" description="DDE-1" evidence="2">
    <location>
        <begin position="4"/>
        <end position="132"/>
    </location>
</feature>
<dbReference type="GO" id="GO:0005634">
    <property type="term" value="C:nucleus"/>
    <property type="evidence" value="ECO:0007669"/>
    <property type="project" value="TreeGrafter"/>
</dbReference>
<dbReference type="AlphaFoldDB" id="A0A6J2Y4D0"/>
<evidence type="ECO:0000256" key="1">
    <source>
        <dbReference type="SAM" id="MobiDB-lite"/>
    </source>
</evidence>
<dbReference type="Pfam" id="PF03184">
    <property type="entry name" value="DDE_1"/>
    <property type="match status" value="1"/>
</dbReference>
<dbReference type="InterPro" id="IPR004875">
    <property type="entry name" value="DDE_SF_endonuclease_dom"/>
</dbReference>
<feature type="compositionally biased region" description="Polar residues" evidence="1">
    <location>
        <begin position="182"/>
        <end position="192"/>
    </location>
</feature>
<dbReference type="PANTHER" id="PTHR19303">
    <property type="entry name" value="TRANSPOSON"/>
    <property type="match status" value="1"/>
</dbReference>
<feature type="region of interest" description="Disordered" evidence="1">
    <location>
        <begin position="179"/>
        <end position="223"/>
    </location>
</feature>
<gene>
    <name evidence="4" type="primary">LOC115884179</name>
</gene>
<keyword evidence="3" id="KW-1185">Reference proteome</keyword>
<dbReference type="InParanoid" id="A0A6J2Y4D0"/>
<dbReference type="RefSeq" id="XP_030758537.1">
    <property type="nucleotide sequence ID" value="XM_030902677.1"/>
</dbReference>
<name>A0A6J2Y4D0_SITOR</name>
<evidence type="ECO:0000259" key="2">
    <source>
        <dbReference type="Pfam" id="PF03184"/>
    </source>
</evidence>
<dbReference type="InterPro" id="IPR050863">
    <property type="entry name" value="CenT-Element_Derived"/>
</dbReference>
<feature type="compositionally biased region" description="Polar residues" evidence="1">
    <location>
        <begin position="199"/>
        <end position="216"/>
    </location>
</feature>
<dbReference type="KEGG" id="soy:115884179"/>
<dbReference type="OrthoDB" id="6750460at2759"/>
<evidence type="ECO:0000313" key="4">
    <source>
        <dbReference type="RefSeq" id="XP_030758537.1"/>
    </source>
</evidence>
<organism evidence="3 4">
    <name type="scientific">Sitophilus oryzae</name>
    <name type="common">Rice weevil</name>
    <name type="synonym">Curculio oryzae</name>
    <dbReference type="NCBI Taxonomy" id="7048"/>
    <lineage>
        <taxon>Eukaryota</taxon>
        <taxon>Metazoa</taxon>
        <taxon>Ecdysozoa</taxon>
        <taxon>Arthropoda</taxon>
        <taxon>Hexapoda</taxon>
        <taxon>Insecta</taxon>
        <taxon>Pterygota</taxon>
        <taxon>Neoptera</taxon>
        <taxon>Endopterygota</taxon>
        <taxon>Coleoptera</taxon>
        <taxon>Polyphaga</taxon>
        <taxon>Cucujiformia</taxon>
        <taxon>Curculionidae</taxon>
        <taxon>Dryophthorinae</taxon>
        <taxon>Sitophilus</taxon>
    </lineage>
</organism>
<accession>A0A6J2Y4D0</accession>
<dbReference type="GeneID" id="115884179"/>
<dbReference type="GO" id="GO:0003677">
    <property type="term" value="F:DNA binding"/>
    <property type="evidence" value="ECO:0007669"/>
    <property type="project" value="TreeGrafter"/>
</dbReference>
<dbReference type="Proteomes" id="UP000504635">
    <property type="component" value="Unplaced"/>
</dbReference>
<protein>
    <submittedName>
        <fullName evidence="4">Uncharacterized protein LOC115884179</fullName>
    </submittedName>
</protein>
<dbReference type="PANTHER" id="PTHR19303:SF74">
    <property type="entry name" value="POGO TRANSPOSABLE ELEMENT WITH KRAB DOMAIN"/>
    <property type="match status" value="1"/>
</dbReference>
<reference evidence="4" key="1">
    <citation type="submission" date="2025-08" db="UniProtKB">
        <authorList>
            <consortium name="RefSeq"/>
        </authorList>
    </citation>
    <scope>IDENTIFICATION</scope>
    <source>
        <tissue evidence="4">Gonads</tissue>
    </source>
</reference>
<evidence type="ECO:0000313" key="3">
    <source>
        <dbReference type="Proteomes" id="UP000504635"/>
    </source>
</evidence>